<dbReference type="AlphaFoldDB" id="A0A851GHG0"/>
<protein>
    <submittedName>
        <fullName evidence="2">Uncharacterized protein</fullName>
    </submittedName>
</protein>
<dbReference type="EMBL" id="JACBAZ010000002">
    <property type="protein sequence ID" value="NWK55301.1"/>
    <property type="molecule type" value="Genomic_DNA"/>
</dbReference>
<dbReference type="RefSeq" id="WP_178931823.1">
    <property type="nucleotide sequence ID" value="NZ_JACBAZ010000002.1"/>
</dbReference>
<organism evidence="2 3">
    <name type="scientific">Oceaniferula marina</name>
    <dbReference type="NCBI Taxonomy" id="2748318"/>
    <lineage>
        <taxon>Bacteria</taxon>
        <taxon>Pseudomonadati</taxon>
        <taxon>Verrucomicrobiota</taxon>
        <taxon>Verrucomicrobiia</taxon>
        <taxon>Verrucomicrobiales</taxon>
        <taxon>Verrucomicrobiaceae</taxon>
        <taxon>Oceaniferula</taxon>
    </lineage>
</organism>
<reference evidence="2 3" key="1">
    <citation type="submission" date="2020-07" db="EMBL/GenBank/DDBJ databases">
        <title>Roseicoccus Jingziensis gen. nov., sp. nov., isolated from coastal seawater.</title>
        <authorList>
            <person name="Feng X."/>
        </authorList>
    </citation>
    <scope>NUCLEOTIDE SEQUENCE [LARGE SCALE GENOMIC DNA]</scope>
    <source>
        <strain evidence="2 3">N1E253</strain>
    </source>
</reference>
<evidence type="ECO:0000256" key="1">
    <source>
        <dbReference type="SAM" id="MobiDB-lite"/>
    </source>
</evidence>
<sequence>MIASSIRTLTLIVITLFTAFYESGHAAKYLRPDLSKELFQLEKVPLKVNSMKEMSKQLVLIASREHNQSPAQQRASAQMLALAIQLDPTNQQARKIDIDLSKGKQAPHPDQASLAKARSQLRFYKTWLASEDAGPDANQLSKCLDDINQALTPDTEAQPDSAQWNGVIPAISAYQPSKPIPAVADNNTRPDPDPVVTPDPGEAAPPKETVDQSTQQTSLHIPKLASHLAISTETKHKYLDPKLNIERYKTNTKQGPCKVSLSCSPGAAHSKSLEINISPKIPYQKIDSESKQKQLASWIPDVVKQVIAKRHPQLKPSQVDVTVDQGTYALSNRDVLAASIALMIEASASNRPIREDVYVCASLQTNGSFQQPSNFWKLLKILREQETGGRLIVAHESASLLTQILVYGEPDFFTSWEVYGAKNLDEAMEAAVKTSPESIAKADELFQSIQSLTRTNDVTKLAVNKAVRKRLTEIKSLNPNHFSASALLLQGSGKRPMRISEVTLAHELRPIIRNVQKHLSSGIDKHLPSSSELKKRHSDYREQLDAMERIVDRSHDDLYQETLSLVNEYRRLATMSRRASSDSASKYTISKSATNIIFSMKGTCARLLDQIDTLTKGGTAPK</sequence>
<comment type="caution">
    <text evidence="2">The sequence shown here is derived from an EMBL/GenBank/DDBJ whole genome shotgun (WGS) entry which is preliminary data.</text>
</comment>
<feature type="region of interest" description="Disordered" evidence="1">
    <location>
        <begin position="178"/>
        <end position="215"/>
    </location>
</feature>
<keyword evidence="3" id="KW-1185">Reference proteome</keyword>
<proteinExistence type="predicted"/>
<dbReference type="Proteomes" id="UP000557872">
    <property type="component" value="Unassembled WGS sequence"/>
</dbReference>
<accession>A0A851GHG0</accession>
<evidence type="ECO:0000313" key="2">
    <source>
        <dbReference type="EMBL" id="NWK55301.1"/>
    </source>
</evidence>
<evidence type="ECO:0000313" key="3">
    <source>
        <dbReference type="Proteomes" id="UP000557872"/>
    </source>
</evidence>
<gene>
    <name evidence="2" type="ORF">HW115_06745</name>
</gene>
<name>A0A851GHG0_9BACT</name>